<reference evidence="1" key="1">
    <citation type="submission" date="2020-04" db="EMBL/GenBank/DDBJ databases">
        <authorList>
            <person name="Chiriac C."/>
            <person name="Salcher M."/>
            <person name="Ghai R."/>
            <person name="Kavagutti S V."/>
        </authorList>
    </citation>
    <scope>NUCLEOTIDE SEQUENCE</scope>
</reference>
<name>A0A6J5LFT7_9CAUD</name>
<dbReference type="EMBL" id="LR796274">
    <property type="protein sequence ID" value="CAB4133558.1"/>
    <property type="molecule type" value="Genomic_DNA"/>
</dbReference>
<gene>
    <name evidence="1" type="ORF">UFOVP257_280</name>
</gene>
<sequence length="188" mass="21839">MTKKYYQKIDLDLSDIDMSRIIGGALQEGYVDTFRSYNLLDDDYFTYCWMRRINFKIPPQKVNYTEITGTGAPPHTDPTIAVLNYYVNSANCVTMFWEPKGTSLNKQIIEEIYSDGNLNTSQSALYGKEELVIADKFLAESHSAYVIRTDIVHSVAKPELNTTRQLFRFLWMNMSMEEMIENLEIIKR</sequence>
<evidence type="ECO:0000313" key="1">
    <source>
        <dbReference type="EMBL" id="CAB4133558.1"/>
    </source>
</evidence>
<protein>
    <submittedName>
        <fullName evidence="1">Uncharacterized protein</fullName>
    </submittedName>
</protein>
<organism evidence="1">
    <name type="scientific">uncultured Caudovirales phage</name>
    <dbReference type="NCBI Taxonomy" id="2100421"/>
    <lineage>
        <taxon>Viruses</taxon>
        <taxon>Duplodnaviria</taxon>
        <taxon>Heunggongvirae</taxon>
        <taxon>Uroviricota</taxon>
        <taxon>Caudoviricetes</taxon>
        <taxon>Peduoviridae</taxon>
        <taxon>Maltschvirus</taxon>
        <taxon>Maltschvirus maltsch</taxon>
    </lineage>
</organism>
<proteinExistence type="predicted"/>
<accession>A0A6J5LFT7</accession>